<evidence type="ECO:0000256" key="1">
    <source>
        <dbReference type="ARBA" id="ARBA00022737"/>
    </source>
</evidence>
<dbReference type="Gene3D" id="1.25.40.10">
    <property type="entry name" value="Tetratricopeptide repeat domain"/>
    <property type="match status" value="1"/>
</dbReference>
<organism evidence="6 7">
    <name type="scientific">Thiohalobacter thiocyanaticus</name>
    <dbReference type="NCBI Taxonomy" id="585455"/>
    <lineage>
        <taxon>Bacteria</taxon>
        <taxon>Pseudomonadati</taxon>
        <taxon>Pseudomonadota</taxon>
        <taxon>Gammaproteobacteria</taxon>
        <taxon>Thiohalobacterales</taxon>
        <taxon>Thiohalobacteraceae</taxon>
        <taxon>Thiohalobacter</taxon>
    </lineage>
</organism>
<evidence type="ECO:0000256" key="2">
    <source>
        <dbReference type="ARBA" id="ARBA00022803"/>
    </source>
</evidence>
<name>A0A1Z4VPQ8_9GAMM</name>
<dbReference type="PROSITE" id="PS50005">
    <property type="entry name" value="TPR"/>
    <property type="match status" value="1"/>
</dbReference>
<evidence type="ECO:0000313" key="6">
    <source>
        <dbReference type="EMBL" id="BAZ93610.1"/>
    </source>
</evidence>
<keyword evidence="7" id="KW-1185">Reference proteome</keyword>
<dbReference type="OrthoDB" id="9776053at2"/>
<evidence type="ECO:0000256" key="5">
    <source>
        <dbReference type="SAM" id="SignalP"/>
    </source>
</evidence>
<dbReference type="InterPro" id="IPR019734">
    <property type="entry name" value="TPR_rpt"/>
</dbReference>
<proteinExistence type="predicted"/>
<dbReference type="PROSITE" id="PS51257">
    <property type="entry name" value="PROKAR_LIPOPROTEIN"/>
    <property type="match status" value="1"/>
</dbReference>
<reference evidence="6 7" key="1">
    <citation type="submission" date="2017-05" db="EMBL/GenBank/DDBJ databases">
        <title>Thiocyanate degradation by Thiohalobacter thiocyanaticus FOKN1.</title>
        <authorList>
            <person name="Oshiki M."/>
            <person name="Fukushima T."/>
            <person name="Kawano S."/>
            <person name="Nakagawa J."/>
        </authorList>
    </citation>
    <scope>NUCLEOTIDE SEQUENCE [LARGE SCALE GENOMIC DNA]</scope>
    <source>
        <strain evidence="6 7">FOKN1</strain>
    </source>
</reference>
<dbReference type="RefSeq" id="WP_096365693.1">
    <property type="nucleotide sequence ID" value="NZ_AP018052.1"/>
</dbReference>
<gene>
    <name evidence="6" type="ORF">FOKN1_1211</name>
</gene>
<dbReference type="EMBL" id="AP018052">
    <property type="protein sequence ID" value="BAZ93610.1"/>
    <property type="molecule type" value="Genomic_DNA"/>
</dbReference>
<dbReference type="Pfam" id="PF07719">
    <property type="entry name" value="TPR_2"/>
    <property type="match status" value="1"/>
</dbReference>
<dbReference type="InterPro" id="IPR013105">
    <property type="entry name" value="TPR_2"/>
</dbReference>
<dbReference type="SUPFAM" id="SSF48452">
    <property type="entry name" value="TPR-like"/>
    <property type="match status" value="1"/>
</dbReference>
<evidence type="ECO:0000313" key="7">
    <source>
        <dbReference type="Proteomes" id="UP000218765"/>
    </source>
</evidence>
<sequence>MKRTLSLVVLLVVLAGCSLTPPRQTGILAPVTRAADEYEQARERYADDPAIVDLYRERLVELALTLAQHRRQEGEWYAAERTLHHALATLPGHARLEQALEQTNLARQARLQQVRDQALAAEAEYRLARRSTLQEQTRLQEQDYLHDWRVNRNASRLEALAEPLHNCARRNLERNALPLAERCLVLAERIRGEAFVEDTRQALQARLTPPEQSTTVAGSEPRPTPPARNNNRKAKEAELRAGLTQAMNAGDLSHARAITHQLIELKGQTPQLRDLQRSLDTAIQVQIDSLHKLANEHYRLQRYQEAKSAWEEVLKLDPDDPQARALIERADRVIQKLESLHQEDGNGPNPR</sequence>
<evidence type="ECO:0000256" key="3">
    <source>
        <dbReference type="PROSITE-ProRule" id="PRU00339"/>
    </source>
</evidence>
<keyword evidence="2 3" id="KW-0802">TPR repeat</keyword>
<accession>A0A1Z4VPQ8</accession>
<dbReference type="Proteomes" id="UP000218765">
    <property type="component" value="Chromosome"/>
</dbReference>
<keyword evidence="1" id="KW-0677">Repeat</keyword>
<feature type="chain" id="PRO_5012283570" evidence="5">
    <location>
        <begin position="26"/>
        <end position="351"/>
    </location>
</feature>
<evidence type="ECO:0000256" key="4">
    <source>
        <dbReference type="SAM" id="MobiDB-lite"/>
    </source>
</evidence>
<keyword evidence="5" id="KW-0732">Signal</keyword>
<dbReference type="SMART" id="SM00028">
    <property type="entry name" value="TPR"/>
    <property type="match status" value="2"/>
</dbReference>
<dbReference type="KEGG" id="ttc:FOKN1_1211"/>
<feature type="signal peptide" evidence="5">
    <location>
        <begin position="1"/>
        <end position="25"/>
    </location>
</feature>
<dbReference type="InterPro" id="IPR011990">
    <property type="entry name" value="TPR-like_helical_dom_sf"/>
</dbReference>
<dbReference type="AlphaFoldDB" id="A0A1Z4VPQ8"/>
<feature type="repeat" description="TPR" evidence="3">
    <location>
        <begin position="287"/>
        <end position="320"/>
    </location>
</feature>
<feature type="region of interest" description="Disordered" evidence="4">
    <location>
        <begin position="205"/>
        <end position="233"/>
    </location>
</feature>
<protein>
    <submittedName>
        <fullName evidence="6">Cytochrome c biogenesis factor</fullName>
    </submittedName>
</protein>